<evidence type="ECO:0000256" key="7">
    <source>
        <dbReference type="ARBA" id="ARBA00023065"/>
    </source>
</evidence>
<reference evidence="11 12" key="1">
    <citation type="journal article" date="2016" name="Microbes Environ.">
        <title>Phylogenetically diverse aerobic anoxygenic phototrophic bacteria isolated from epilithic biofilms in Tama river, Japan.</title>
        <authorList>
            <person name="Hirose S."/>
            <person name="Matsuura K."/>
            <person name="Haruta S."/>
        </authorList>
    </citation>
    <scope>NUCLEOTIDE SEQUENCE [LARGE SCALE GENOMIC DNA]</scope>
    <source>
        <strain evidence="11 12">S08</strain>
    </source>
</reference>
<protein>
    <recommendedName>
        <fullName evidence="9">Multidrug-efflux transporter</fullName>
    </recommendedName>
</protein>
<feature type="transmembrane region" description="Helical" evidence="10">
    <location>
        <begin position="34"/>
        <end position="54"/>
    </location>
</feature>
<evidence type="ECO:0000256" key="8">
    <source>
        <dbReference type="ARBA" id="ARBA00023136"/>
    </source>
</evidence>
<feature type="transmembrane region" description="Helical" evidence="10">
    <location>
        <begin position="420"/>
        <end position="442"/>
    </location>
</feature>
<dbReference type="EMBL" id="AP025637">
    <property type="protein sequence ID" value="BDG73788.1"/>
    <property type="molecule type" value="Genomic_DNA"/>
</dbReference>
<evidence type="ECO:0000256" key="2">
    <source>
        <dbReference type="ARBA" id="ARBA00022448"/>
    </source>
</evidence>
<keyword evidence="5 10" id="KW-0812">Transmembrane</keyword>
<dbReference type="PIRSF" id="PIRSF006603">
    <property type="entry name" value="DinF"/>
    <property type="match status" value="1"/>
</dbReference>
<proteinExistence type="predicted"/>
<evidence type="ECO:0000256" key="6">
    <source>
        <dbReference type="ARBA" id="ARBA00022989"/>
    </source>
</evidence>
<dbReference type="PANTHER" id="PTHR43298:SF2">
    <property type="entry name" value="FMN_FAD EXPORTER YEEO-RELATED"/>
    <property type="match status" value="1"/>
</dbReference>
<evidence type="ECO:0000256" key="4">
    <source>
        <dbReference type="ARBA" id="ARBA00022475"/>
    </source>
</evidence>
<dbReference type="Pfam" id="PF01554">
    <property type="entry name" value="MatE"/>
    <property type="match status" value="2"/>
</dbReference>
<comment type="subcellular location">
    <subcellularLocation>
        <location evidence="1">Cell inner membrane</location>
        <topology evidence="1">Multi-pass membrane protein</topology>
    </subcellularLocation>
</comment>
<feature type="transmembrane region" description="Helical" evidence="10">
    <location>
        <begin position="299"/>
        <end position="322"/>
    </location>
</feature>
<dbReference type="CDD" id="cd13131">
    <property type="entry name" value="MATE_NorM_like"/>
    <property type="match status" value="1"/>
</dbReference>
<feature type="transmembrane region" description="Helical" evidence="10">
    <location>
        <begin position="122"/>
        <end position="141"/>
    </location>
</feature>
<feature type="transmembrane region" description="Helical" evidence="10">
    <location>
        <begin position="216"/>
        <end position="239"/>
    </location>
</feature>
<keyword evidence="8 10" id="KW-0472">Membrane</keyword>
<evidence type="ECO:0000256" key="5">
    <source>
        <dbReference type="ARBA" id="ARBA00022692"/>
    </source>
</evidence>
<keyword evidence="2" id="KW-0813">Transport</keyword>
<dbReference type="Proteomes" id="UP000831327">
    <property type="component" value="Chromosome"/>
</dbReference>
<feature type="transmembrane region" description="Helical" evidence="10">
    <location>
        <begin position="380"/>
        <end position="399"/>
    </location>
</feature>
<gene>
    <name evidence="11" type="primary">norM</name>
    <name evidence="11" type="ORF">Rmf_37170</name>
</gene>
<evidence type="ECO:0000313" key="12">
    <source>
        <dbReference type="Proteomes" id="UP000831327"/>
    </source>
</evidence>
<sequence length="485" mass="50087">MRTVPVYGGRMDAGSMAAAGPPVRRDWRAEALATLRLAGPIVLTNLSQMALALTETILLGRLSTDALAAGMLAVSLHFALLAPGFGLALAAAPLQAQACGAGRLPGVAARGWVRAVRRATRAALWACAIMLLPTWALLWESAGVLRALGQDPALAALAQDYTRAAMFGMPGFCGFVVLRGFLAAMERPAAAMWVAFGAVALNLPLAWLLIFPAGLGVLGAGLAIAIANIGMLLALVVLIRRDRVFRRFRLFGRVWRVDGPRLREVFVVGLPIAGVMLLEIGVFTAAAFAMGWFGTVAVAAHAIAIQTASATFMVPMGIGQAATARVGLAIGAGDPRGAQRAGWVAVTLGAAFMATMALLLVTTAPAIARMFLDPADPQSAAVAALGATLLMIAGAFQMGDGIQVVAAGALRGLKDTRVPMLFAALGYWGIGLPFGLLVARYGGLGPQGVWIGLGVGLALVAGMMLLRWRRLSAAAAQEVSRSPAG</sequence>
<keyword evidence="3" id="KW-0050">Antiport</keyword>
<name>A0ABM7Y746_9PROT</name>
<organism evidence="11 12">
    <name type="scientific">Roseomonas fluvialis</name>
    <dbReference type="NCBI Taxonomy" id="1750527"/>
    <lineage>
        <taxon>Bacteria</taxon>
        <taxon>Pseudomonadati</taxon>
        <taxon>Pseudomonadota</taxon>
        <taxon>Alphaproteobacteria</taxon>
        <taxon>Acetobacterales</taxon>
        <taxon>Roseomonadaceae</taxon>
        <taxon>Roseomonas</taxon>
    </lineage>
</organism>
<feature type="transmembrane region" description="Helical" evidence="10">
    <location>
        <begin position="66"/>
        <end position="94"/>
    </location>
</feature>
<evidence type="ECO:0000256" key="3">
    <source>
        <dbReference type="ARBA" id="ARBA00022449"/>
    </source>
</evidence>
<feature type="transmembrane region" description="Helical" evidence="10">
    <location>
        <begin position="161"/>
        <end position="182"/>
    </location>
</feature>
<dbReference type="PANTHER" id="PTHR43298">
    <property type="entry name" value="MULTIDRUG RESISTANCE PROTEIN NORM-RELATED"/>
    <property type="match status" value="1"/>
</dbReference>
<dbReference type="InterPro" id="IPR002528">
    <property type="entry name" value="MATE_fam"/>
</dbReference>
<feature type="transmembrane region" description="Helical" evidence="10">
    <location>
        <begin position="189"/>
        <end position="210"/>
    </location>
</feature>
<evidence type="ECO:0000313" key="11">
    <source>
        <dbReference type="EMBL" id="BDG73788.1"/>
    </source>
</evidence>
<keyword evidence="7" id="KW-0406">Ion transport</keyword>
<dbReference type="InterPro" id="IPR048279">
    <property type="entry name" value="MdtK-like"/>
</dbReference>
<feature type="transmembrane region" description="Helical" evidence="10">
    <location>
        <begin position="448"/>
        <end position="466"/>
    </location>
</feature>
<accession>A0ABM7Y746</accession>
<keyword evidence="4" id="KW-1003">Cell membrane</keyword>
<dbReference type="NCBIfam" id="TIGR00797">
    <property type="entry name" value="matE"/>
    <property type="match status" value="1"/>
</dbReference>
<evidence type="ECO:0000256" key="1">
    <source>
        <dbReference type="ARBA" id="ARBA00004429"/>
    </source>
</evidence>
<dbReference type="InterPro" id="IPR050222">
    <property type="entry name" value="MATE_MdtK"/>
</dbReference>
<keyword evidence="12" id="KW-1185">Reference proteome</keyword>
<evidence type="ECO:0000256" key="10">
    <source>
        <dbReference type="SAM" id="Phobius"/>
    </source>
</evidence>
<evidence type="ECO:0000256" key="9">
    <source>
        <dbReference type="ARBA" id="ARBA00031636"/>
    </source>
</evidence>
<feature type="transmembrane region" description="Helical" evidence="10">
    <location>
        <begin position="343"/>
        <end position="368"/>
    </location>
</feature>
<keyword evidence="6 10" id="KW-1133">Transmembrane helix</keyword>
<feature type="transmembrane region" description="Helical" evidence="10">
    <location>
        <begin position="265"/>
        <end position="293"/>
    </location>
</feature>